<dbReference type="AlphaFoldDB" id="A0AAE4AJL4"/>
<evidence type="ECO:0000256" key="2">
    <source>
        <dbReference type="SAM" id="Phobius"/>
    </source>
</evidence>
<sequence length="174" mass="20182">MKQRMAGRERYAAQRPGRAVASVQYNYDSVARQLVPTEEQRAEREDRLRARRAERIARRRERQALHMDLPYLMMLTAATCAALFICCSYIRVQSGITASMRNIETQEEQLEALKSENDALQTAINTDVDLDHIYEVATNELGMVYADRNQVIRYKKTESEYVRQYEDIPGAAER</sequence>
<keyword evidence="2" id="KW-1133">Transmembrane helix</keyword>
<keyword evidence="1" id="KW-0175">Coiled coil</keyword>
<evidence type="ECO:0000313" key="4">
    <source>
        <dbReference type="Proteomes" id="UP001241537"/>
    </source>
</evidence>
<evidence type="ECO:0000256" key="1">
    <source>
        <dbReference type="SAM" id="Coils"/>
    </source>
</evidence>
<accession>A0AAE4AJL4</accession>
<dbReference type="EMBL" id="JAUSTO010000003">
    <property type="protein sequence ID" value="MDQ0151943.1"/>
    <property type="molecule type" value="Genomic_DNA"/>
</dbReference>
<gene>
    <name evidence="3" type="ORF">J2S20_000625</name>
</gene>
<dbReference type="Proteomes" id="UP001241537">
    <property type="component" value="Unassembled WGS sequence"/>
</dbReference>
<comment type="caution">
    <text evidence="3">The sequence shown here is derived from an EMBL/GenBank/DDBJ whole genome shotgun (WGS) entry which is preliminary data.</text>
</comment>
<feature type="coiled-coil region" evidence="1">
    <location>
        <begin position="96"/>
        <end position="123"/>
    </location>
</feature>
<keyword evidence="2" id="KW-0812">Transmembrane</keyword>
<evidence type="ECO:0000313" key="3">
    <source>
        <dbReference type="EMBL" id="MDQ0151943.1"/>
    </source>
</evidence>
<dbReference type="GO" id="GO:0051301">
    <property type="term" value="P:cell division"/>
    <property type="evidence" value="ECO:0007669"/>
    <property type="project" value="UniProtKB-KW"/>
</dbReference>
<organism evidence="3 4">
    <name type="scientific">Moryella indoligenes</name>
    <dbReference type="NCBI Taxonomy" id="371674"/>
    <lineage>
        <taxon>Bacteria</taxon>
        <taxon>Bacillati</taxon>
        <taxon>Bacillota</taxon>
        <taxon>Clostridia</taxon>
        <taxon>Lachnospirales</taxon>
        <taxon>Lachnospiraceae</taxon>
        <taxon>Moryella</taxon>
    </lineage>
</organism>
<keyword evidence="3" id="KW-0131">Cell cycle</keyword>
<keyword evidence="4" id="KW-1185">Reference proteome</keyword>
<reference evidence="3" key="1">
    <citation type="submission" date="2023-07" db="EMBL/GenBank/DDBJ databases">
        <title>Genomic Encyclopedia of Type Strains, Phase IV (KMG-IV): sequencing the most valuable type-strain genomes for metagenomic binning, comparative biology and taxonomic classification.</title>
        <authorList>
            <person name="Goeker M."/>
        </authorList>
    </citation>
    <scope>NUCLEOTIDE SEQUENCE</scope>
    <source>
        <strain evidence="3">DSM 19659</strain>
    </source>
</reference>
<feature type="transmembrane region" description="Helical" evidence="2">
    <location>
        <begin position="69"/>
        <end position="92"/>
    </location>
</feature>
<proteinExistence type="predicted"/>
<name>A0AAE4AJL4_9FIRM</name>
<keyword evidence="2" id="KW-0472">Membrane</keyword>
<keyword evidence="3" id="KW-0132">Cell division</keyword>
<protein>
    <submittedName>
        <fullName evidence="3">Cell division protein FtsL</fullName>
    </submittedName>
</protein>
<dbReference type="RefSeq" id="WP_106611633.1">
    <property type="nucleotide sequence ID" value="NZ_JAUSTO010000003.1"/>
</dbReference>